<protein>
    <submittedName>
        <fullName evidence="3">Glycosyltransferase</fullName>
    </submittedName>
</protein>
<dbReference type="RefSeq" id="WP_021132723.1">
    <property type="nucleotide sequence ID" value="NZ_AQPH01000047.1"/>
</dbReference>
<dbReference type="STRING" id="1316936.K678_12070"/>
<organism evidence="3 4">
    <name type="scientific">Magnetospirillum fulvum MGU-K5</name>
    <dbReference type="NCBI Taxonomy" id="1316936"/>
    <lineage>
        <taxon>Bacteria</taxon>
        <taxon>Pseudomonadati</taxon>
        <taxon>Pseudomonadota</taxon>
        <taxon>Alphaproteobacteria</taxon>
        <taxon>Rhodospirillales</taxon>
        <taxon>Rhodospirillaceae</taxon>
        <taxon>Magnetospirillum</taxon>
    </lineage>
</organism>
<feature type="domain" description="DUF1972" evidence="2">
    <location>
        <begin position="13"/>
        <end position="188"/>
    </location>
</feature>
<proteinExistence type="predicted"/>
<dbReference type="InterPro" id="IPR001296">
    <property type="entry name" value="Glyco_trans_1"/>
</dbReference>
<dbReference type="Pfam" id="PF09314">
    <property type="entry name" value="DUF1972"/>
    <property type="match status" value="1"/>
</dbReference>
<dbReference type="GO" id="GO:0016757">
    <property type="term" value="F:glycosyltransferase activity"/>
    <property type="evidence" value="ECO:0007669"/>
    <property type="project" value="InterPro"/>
</dbReference>
<dbReference type="eggNOG" id="COG0438">
    <property type="taxonomic scope" value="Bacteria"/>
</dbReference>
<dbReference type="Proteomes" id="UP000015350">
    <property type="component" value="Unassembled WGS sequence"/>
</dbReference>
<reference evidence="3 4" key="1">
    <citation type="submission" date="2013-04" db="EMBL/GenBank/DDBJ databases">
        <authorList>
            <person name="Kuznetsov B."/>
            <person name="Ivanovsky R."/>
        </authorList>
    </citation>
    <scope>NUCLEOTIDE SEQUENCE [LARGE SCALE GENOMIC DNA]</scope>
    <source>
        <strain evidence="3 4">MGU-K5</strain>
    </source>
</reference>
<dbReference type="InterPro" id="IPR015393">
    <property type="entry name" value="DUF1972"/>
</dbReference>
<evidence type="ECO:0000313" key="3">
    <source>
        <dbReference type="EMBL" id="EPY01241.1"/>
    </source>
</evidence>
<dbReference type="Gene3D" id="3.40.50.2000">
    <property type="entry name" value="Glycogen Phosphorylase B"/>
    <property type="match status" value="2"/>
</dbReference>
<name>S9TG57_MAGFU</name>
<dbReference type="SUPFAM" id="SSF53756">
    <property type="entry name" value="UDP-Glycosyltransferase/glycogen phosphorylase"/>
    <property type="match status" value="1"/>
</dbReference>
<dbReference type="EMBL" id="AQPH01000047">
    <property type="protein sequence ID" value="EPY01241.1"/>
    <property type="molecule type" value="Genomic_DNA"/>
</dbReference>
<comment type="caution">
    <text evidence="3">The sequence shown here is derived from an EMBL/GenBank/DDBJ whole genome shotgun (WGS) entry which is preliminary data.</text>
</comment>
<evidence type="ECO:0000313" key="4">
    <source>
        <dbReference type="Proteomes" id="UP000015350"/>
    </source>
</evidence>
<feature type="domain" description="Glycosyl transferase family 1" evidence="1">
    <location>
        <begin position="208"/>
        <end position="352"/>
    </location>
</feature>
<dbReference type="OrthoDB" id="7249056at2"/>
<evidence type="ECO:0000259" key="1">
    <source>
        <dbReference type="Pfam" id="PF00534"/>
    </source>
</evidence>
<gene>
    <name evidence="3" type="ORF">K678_12070</name>
</gene>
<dbReference type="AlphaFoldDB" id="S9TG57"/>
<dbReference type="PATRIC" id="fig|1316936.3.peg.2409"/>
<keyword evidence="3" id="KW-0808">Transferase</keyword>
<accession>S9TG57</accession>
<sequence length="394" mass="43830">MNISVVPQPDANRRLFILGIRGIPGGHGGFETFAEHLSLFLVGRGWAVSVYCQQDNAAPGAPIHEEEWCGVTRIVVPVVRAGSAGSIEFDWKCIRHVRHQRGTRLVLGYNTGCLIPLLRLGPDRIIVNMDGIEWKRAKWSRPVRAWFWLNEWIAAWAGTRLVADHPEIAGHLAHRVRRSKVSMIPYGAPEILDAPVEPLDGFGLHPDGYFISVCRIEPENSILTLVRAFSRRRRGVNLVIVGRFEADNSYHGAVMAAASAEVRFVGAIYDHEILNSLRFHARAYCHGHTVGGTNPSLVEALGAGNAVLAQDNRFNRWTADTGQFFFQDEESCAALIGEIIENDLAVLRARVAARHRFIEQFQLRSIHAAYERILRGTGNGGRRRSLPTAFTSVP</sequence>
<evidence type="ECO:0000259" key="2">
    <source>
        <dbReference type="Pfam" id="PF09314"/>
    </source>
</evidence>
<dbReference type="Pfam" id="PF00534">
    <property type="entry name" value="Glycos_transf_1"/>
    <property type="match status" value="1"/>
</dbReference>